<evidence type="ECO:0000256" key="6">
    <source>
        <dbReference type="ARBA" id="ARBA00022692"/>
    </source>
</evidence>
<dbReference type="PROSITE" id="PS50109">
    <property type="entry name" value="HIS_KIN"/>
    <property type="match status" value="1"/>
</dbReference>
<proteinExistence type="predicted"/>
<evidence type="ECO:0000256" key="12">
    <source>
        <dbReference type="SAM" id="Phobius"/>
    </source>
</evidence>
<dbReference type="PROSITE" id="PS50885">
    <property type="entry name" value="HAMP"/>
    <property type="match status" value="1"/>
</dbReference>
<dbReference type="SMART" id="SM00387">
    <property type="entry name" value="HATPase_c"/>
    <property type="match status" value="1"/>
</dbReference>
<dbReference type="Pfam" id="PF02518">
    <property type="entry name" value="HATPase_c"/>
    <property type="match status" value="1"/>
</dbReference>
<dbReference type="InterPro" id="IPR003661">
    <property type="entry name" value="HisK_dim/P_dom"/>
</dbReference>
<dbReference type="PANTHER" id="PTHR45436:SF4">
    <property type="entry name" value="SENSOR PROTEIN PHOQ"/>
    <property type="match status" value="1"/>
</dbReference>
<keyword evidence="9" id="KW-0902">Two-component regulatory system</keyword>
<keyword evidence="10 12" id="KW-0472">Membrane</keyword>
<dbReference type="EC" id="2.7.13.3" evidence="3"/>
<keyword evidence="7" id="KW-0418">Kinase</keyword>
<feature type="transmembrane region" description="Helical" evidence="12">
    <location>
        <begin position="12"/>
        <end position="35"/>
    </location>
</feature>
<name>A0ABT0N399_9GAMM</name>
<evidence type="ECO:0000256" key="10">
    <source>
        <dbReference type="ARBA" id="ARBA00023136"/>
    </source>
</evidence>
<evidence type="ECO:0000313" key="15">
    <source>
        <dbReference type="EMBL" id="MCL2912918.1"/>
    </source>
</evidence>
<gene>
    <name evidence="15" type="ORF">L2725_03855</name>
</gene>
<dbReference type="PANTHER" id="PTHR45436">
    <property type="entry name" value="SENSOR HISTIDINE KINASE YKOH"/>
    <property type="match status" value="1"/>
</dbReference>
<organism evidence="15 16">
    <name type="scientific">Shewanella corallii</name>
    <dbReference type="NCBI Taxonomy" id="560080"/>
    <lineage>
        <taxon>Bacteria</taxon>
        <taxon>Pseudomonadati</taxon>
        <taxon>Pseudomonadota</taxon>
        <taxon>Gammaproteobacteria</taxon>
        <taxon>Alteromonadales</taxon>
        <taxon>Shewanellaceae</taxon>
        <taxon>Shewanella</taxon>
    </lineage>
</organism>
<keyword evidence="5" id="KW-0808">Transferase</keyword>
<evidence type="ECO:0000313" key="16">
    <source>
        <dbReference type="Proteomes" id="UP001202831"/>
    </source>
</evidence>
<evidence type="ECO:0000256" key="9">
    <source>
        <dbReference type="ARBA" id="ARBA00023012"/>
    </source>
</evidence>
<dbReference type="InterPro" id="IPR050428">
    <property type="entry name" value="TCS_sensor_his_kinase"/>
</dbReference>
<dbReference type="PRINTS" id="PR00344">
    <property type="entry name" value="BCTRLSENSOR"/>
</dbReference>
<dbReference type="InterPro" id="IPR003660">
    <property type="entry name" value="HAMP_dom"/>
</dbReference>
<comment type="subcellular location">
    <subcellularLocation>
        <location evidence="2">Membrane</location>
    </subcellularLocation>
</comment>
<accession>A0ABT0N399</accession>
<dbReference type="InterPro" id="IPR036890">
    <property type="entry name" value="HATPase_C_sf"/>
</dbReference>
<comment type="catalytic activity">
    <reaction evidence="1">
        <text>ATP + protein L-histidine = ADP + protein N-phospho-L-histidine.</text>
        <dbReference type="EC" id="2.7.13.3"/>
    </reaction>
</comment>
<protein>
    <recommendedName>
        <fullName evidence="3">histidine kinase</fullName>
        <ecNumber evidence="3">2.7.13.3</ecNumber>
    </recommendedName>
</protein>
<evidence type="ECO:0000259" key="14">
    <source>
        <dbReference type="PROSITE" id="PS50885"/>
    </source>
</evidence>
<comment type="caution">
    <text evidence="15">The sequence shown here is derived from an EMBL/GenBank/DDBJ whole genome shotgun (WGS) entry which is preliminary data.</text>
</comment>
<evidence type="ECO:0000256" key="4">
    <source>
        <dbReference type="ARBA" id="ARBA00022553"/>
    </source>
</evidence>
<evidence type="ECO:0000256" key="2">
    <source>
        <dbReference type="ARBA" id="ARBA00004370"/>
    </source>
</evidence>
<feature type="domain" description="HAMP" evidence="14">
    <location>
        <begin position="189"/>
        <end position="240"/>
    </location>
</feature>
<dbReference type="EMBL" id="JAKIKT010000001">
    <property type="protein sequence ID" value="MCL2912918.1"/>
    <property type="molecule type" value="Genomic_DNA"/>
</dbReference>
<dbReference type="RefSeq" id="WP_249247716.1">
    <property type="nucleotide sequence ID" value="NZ_JAKIKT010000001.1"/>
</dbReference>
<dbReference type="Gene3D" id="1.10.287.130">
    <property type="match status" value="1"/>
</dbReference>
<feature type="region of interest" description="Disordered" evidence="11">
    <location>
        <begin position="373"/>
        <end position="392"/>
    </location>
</feature>
<evidence type="ECO:0000256" key="1">
    <source>
        <dbReference type="ARBA" id="ARBA00000085"/>
    </source>
</evidence>
<feature type="transmembrane region" description="Helical" evidence="12">
    <location>
        <begin position="172"/>
        <end position="190"/>
    </location>
</feature>
<evidence type="ECO:0000256" key="3">
    <source>
        <dbReference type="ARBA" id="ARBA00012438"/>
    </source>
</evidence>
<evidence type="ECO:0000256" key="5">
    <source>
        <dbReference type="ARBA" id="ARBA00022679"/>
    </source>
</evidence>
<keyword evidence="16" id="KW-1185">Reference proteome</keyword>
<keyword evidence="6 12" id="KW-0812">Transmembrane</keyword>
<dbReference type="InterPro" id="IPR005467">
    <property type="entry name" value="His_kinase_dom"/>
</dbReference>
<evidence type="ECO:0000256" key="8">
    <source>
        <dbReference type="ARBA" id="ARBA00022989"/>
    </source>
</evidence>
<dbReference type="SUPFAM" id="SSF55874">
    <property type="entry name" value="ATPase domain of HSP90 chaperone/DNA topoisomerase II/histidine kinase"/>
    <property type="match status" value="1"/>
</dbReference>
<dbReference type="Proteomes" id="UP001202831">
    <property type="component" value="Unassembled WGS sequence"/>
</dbReference>
<dbReference type="CDD" id="cd00082">
    <property type="entry name" value="HisKA"/>
    <property type="match status" value="1"/>
</dbReference>
<reference evidence="15 16" key="1">
    <citation type="submission" date="2022-01" db="EMBL/GenBank/DDBJ databases">
        <title>Whole genome-based taxonomy of the Shewanellaceae.</title>
        <authorList>
            <person name="Martin-Rodriguez A.J."/>
        </authorList>
    </citation>
    <scope>NUCLEOTIDE SEQUENCE [LARGE SCALE GENOMIC DNA]</scope>
    <source>
        <strain evidence="15 16">DSM 21332</strain>
    </source>
</reference>
<keyword evidence="15" id="KW-0067">ATP-binding</keyword>
<evidence type="ECO:0000256" key="11">
    <source>
        <dbReference type="SAM" id="MobiDB-lite"/>
    </source>
</evidence>
<sequence length="440" mass="48619">MSSAVHSLKFRVMLSAALMILLILPLVGITLVDAFNQHMQRTARDELGAHLYGVLAVAEVEKGKLVMPAALLENRFNLIQSGLYAIITQDRQPVWQSDSLLGLELPPLPKPDTGSRNFAKLDIKGQPHFVESYGVSFVTDKGKDVPYTVHIIKDMAEINASSAEFGEQMRNWLLVMTVVLMVISGSWLWWTLRPLQRFRQELNDVEQGRSDELSTDYPAELHSVASQLNRLLQTEQNQRKRFRNALSDLAHSLKTPLAVLQSEQNLPVSAQEQIQAISQSISRQLKRAQSAGESAWHLGTELSPVADKLCRTLAKLYPNIEFNQAVTPELRFRGDTADLMEMLGNLLDNACKAASSKVMIYAVKAGDSMSISIEDDGPGVPPEKAGELVQRGKRADSYDSGHGLGLAIVQDLADSYRARLVIDRSPSLGGARFTLKFSGD</sequence>
<feature type="domain" description="Histidine kinase" evidence="13">
    <location>
        <begin position="248"/>
        <end position="440"/>
    </location>
</feature>
<dbReference type="InterPro" id="IPR004358">
    <property type="entry name" value="Sig_transdc_His_kin-like_C"/>
</dbReference>
<keyword evidence="15" id="KW-0547">Nucleotide-binding</keyword>
<dbReference type="GO" id="GO:0005524">
    <property type="term" value="F:ATP binding"/>
    <property type="evidence" value="ECO:0007669"/>
    <property type="project" value="UniProtKB-KW"/>
</dbReference>
<dbReference type="InterPro" id="IPR003594">
    <property type="entry name" value="HATPase_dom"/>
</dbReference>
<evidence type="ECO:0000259" key="13">
    <source>
        <dbReference type="PROSITE" id="PS50109"/>
    </source>
</evidence>
<keyword evidence="4" id="KW-0597">Phosphoprotein</keyword>
<evidence type="ECO:0000256" key="7">
    <source>
        <dbReference type="ARBA" id="ARBA00022777"/>
    </source>
</evidence>
<keyword evidence="8 12" id="KW-1133">Transmembrane helix</keyword>
<dbReference type="Gene3D" id="3.30.565.10">
    <property type="entry name" value="Histidine kinase-like ATPase, C-terminal domain"/>
    <property type="match status" value="1"/>
</dbReference>